<organism evidence="3">
    <name type="scientific">uncultured Mycobacterium sp</name>
    <dbReference type="NCBI Taxonomy" id="171292"/>
    <lineage>
        <taxon>Bacteria</taxon>
        <taxon>Bacillati</taxon>
        <taxon>Actinomycetota</taxon>
        <taxon>Actinomycetes</taxon>
        <taxon>Mycobacteriales</taxon>
        <taxon>Mycobacteriaceae</taxon>
        <taxon>Mycobacterium</taxon>
        <taxon>environmental samples</taxon>
    </lineage>
</organism>
<reference evidence="3" key="1">
    <citation type="submission" date="2016-03" db="EMBL/GenBank/DDBJ databases">
        <authorList>
            <person name="Ploux O."/>
        </authorList>
    </citation>
    <scope>NUCLEOTIDE SEQUENCE</scope>
    <source>
        <strain evidence="3">UC10</strain>
    </source>
</reference>
<feature type="chain" id="PRO_5012328299" description="Fibronectin-binding protein" evidence="2">
    <location>
        <begin position="28"/>
        <end position="94"/>
    </location>
</feature>
<evidence type="ECO:0000256" key="1">
    <source>
        <dbReference type="SAM" id="MobiDB-lite"/>
    </source>
</evidence>
<feature type="region of interest" description="Disordered" evidence="1">
    <location>
        <begin position="62"/>
        <end position="94"/>
    </location>
</feature>
<evidence type="ECO:0000313" key="3">
    <source>
        <dbReference type="EMBL" id="SBS79088.1"/>
    </source>
</evidence>
<evidence type="ECO:0000256" key="2">
    <source>
        <dbReference type="SAM" id="SignalP"/>
    </source>
</evidence>
<dbReference type="AlphaFoldDB" id="A0A1Y5PT65"/>
<accession>A0A1Y5PT65</accession>
<protein>
    <recommendedName>
        <fullName evidence="4">Fibronectin-binding protein</fullName>
    </recommendedName>
</protein>
<evidence type="ECO:0008006" key="4">
    <source>
        <dbReference type="Google" id="ProtNLM"/>
    </source>
</evidence>
<dbReference type="EMBL" id="FLQS01000067">
    <property type="protein sequence ID" value="SBS79088.1"/>
    <property type="molecule type" value="Genomic_DNA"/>
</dbReference>
<keyword evidence="2" id="KW-0732">Signal</keyword>
<feature type="signal peptide" evidence="2">
    <location>
        <begin position="1"/>
        <end position="27"/>
    </location>
</feature>
<sequence length="94" mass="9380">MRAVHKVLVSVVGAVGVALGSAGPVHADPAGDPCQLAVTFLCKYMPLAPDLDHDIDLTQGSATVNGRSMPELPAAGAGADESAPPPDVCSMGCI</sequence>
<gene>
    <name evidence="3" type="ORF">MHPYR_70009</name>
</gene>
<proteinExistence type="predicted"/>
<name>A0A1Y5PT65_9MYCO</name>